<dbReference type="SUPFAM" id="SSF69593">
    <property type="entry name" value="Glycerol-3-phosphate (1)-acyltransferase"/>
    <property type="match status" value="1"/>
</dbReference>
<protein>
    <recommendedName>
        <fullName evidence="7">1-acyl-sn-glycerol-3-phosphate acyltransferase</fullName>
        <ecNumber evidence="7">2.3.1.51</ecNumber>
    </recommendedName>
</protein>
<keyword evidence="8" id="KW-0472">Membrane</keyword>
<comment type="pathway">
    <text evidence="1">Lipid metabolism.</text>
</comment>
<keyword evidence="5 7" id="KW-0443">Lipid metabolism</keyword>
<keyword evidence="4 7" id="KW-0808">Transferase</keyword>
<keyword evidence="7" id="KW-1208">Phospholipid metabolism</keyword>
<dbReference type="GO" id="GO:0006654">
    <property type="term" value="P:phosphatidic acid biosynthetic process"/>
    <property type="evidence" value="ECO:0007669"/>
    <property type="project" value="TreeGrafter"/>
</dbReference>
<sequence>MRTIWSLIYGVIYVLYTVPFLKKARKLESTQLTRKEYNQKVHRIPKRFGRQFFKQSGSKMIIKGEANIPDGPYLIVGNHQSYYDIFAYLGYFKDPFGFISKIEVSKIPIVRPWMKVMDCLFLDREDRRQSVKTFKNGIQLLEGGHPIAIFPEGTRSLGREMLSFQSGSFNLARKAKVPVLPVMIDGTHKILEDNHNRIKKATVYMTICDPISVDEVEQMSLDELAEETQRRIQEALDDVKVR</sequence>
<reference evidence="10 11" key="1">
    <citation type="submission" date="2016-10" db="EMBL/GenBank/DDBJ databases">
        <authorList>
            <person name="de Groot N.N."/>
        </authorList>
    </citation>
    <scope>NUCLEOTIDE SEQUENCE [LARGE SCALE GENOMIC DNA]</scope>
    <source>
        <strain evidence="10 11">CGMCC 1.3442</strain>
    </source>
</reference>
<dbReference type="AlphaFoldDB" id="A0A1H0G100"/>
<evidence type="ECO:0000256" key="7">
    <source>
        <dbReference type="RuleBase" id="RU361267"/>
    </source>
</evidence>
<accession>A0A1H0G100</accession>
<dbReference type="SMART" id="SM00563">
    <property type="entry name" value="PlsC"/>
    <property type="match status" value="1"/>
</dbReference>
<dbReference type="Proteomes" id="UP000199334">
    <property type="component" value="Unassembled WGS sequence"/>
</dbReference>
<dbReference type="Pfam" id="PF01553">
    <property type="entry name" value="Acyltransferase"/>
    <property type="match status" value="1"/>
</dbReference>
<evidence type="ECO:0000256" key="5">
    <source>
        <dbReference type="ARBA" id="ARBA00023098"/>
    </source>
</evidence>
<keyword evidence="8" id="KW-0812">Transmembrane</keyword>
<evidence type="ECO:0000256" key="1">
    <source>
        <dbReference type="ARBA" id="ARBA00005189"/>
    </source>
</evidence>
<keyword evidence="11" id="KW-1185">Reference proteome</keyword>
<dbReference type="CDD" id="cd07989">
    <property type="entry name" value="LPLAT_AGPAT-like"/>
    <property type="match status" value="1"/>
</dbReference>
<dbReference type="NCBIfam" id="TIGR00530">
    <property type="entry name" value="AGP_acyltrn"/>
    <property type="match status" value="1"/>
</dbReference>
<dbReference type="EC" id="2.3.1.51" evidence="7"/>
<dbReference type="STRING" id="237069.SAMN05216498_0429"/>
<evidence type="ECO:0000256" key="2">
    <source>
        <dbReference type="ARBA" id="ARBA00008655"/>
    </source>
</evidence>
<evidence type="ECO:0000259" key="9">
    <source>
        <dbReference type="SMART" id="SM00563"/>
    </source>
</evidence>
<keyword evidence="8" id="KW-1133">Transmembrane helix</keyword>
<dbReference type="OrthoDB" id="9803035at2"/>
<keyword evidence="7" id="KW-0594">Phospholipid biosynthesis</keyword>
<comment type="domain">
    <text evidence="7">The HXXXXD motif is essential for acyltransferase activity and may constitute the binding site for the phosphate moiety of the glycerol-3-phosphate.</text>
</comment>
<keyword evidence="6 7" id="KW-0012">Acyltransferase</keyword>
<feature type="transmembrane region" description="Helical" evidence="8">
    <location>
        <begin position="6"/>
        <end position="24"/>
    </location>
</feature>
<proteinExistence type="inferred from homology"/>
<dbReference type="PANTHER" id="PTHR10434:SF64">
    <property type="entry name" value="1-ACYL-SN-GLYCEROL-3-PHOSPHATE ACYLTRANSFERASE-RELATED"/>
    <property type="match status" value="1"/>
</dbReference>
<dbReference type="PANTHER" id="PTHR10434">
    <property type="entry name" value="1-ACYL-SN-GLYCEROL-3-PHOSPHATE ACYLTRANSFERASE"/>
    <property type="match status" value="1"/>
</dbReference>
<keyword evidence="3 7" id="KW-0444">Lipid biosynthesis</keyword>
<feature type="domain" description="Phospholipid/glycerol acyltransferase" evidence="9">
    <location>
        <begin position="73"/>
        <end position="187"/>
    </location>
</feature>
<gene>
    <name evidence="10" type="ORF">SAMN05216498_0429</name>
</gene>
<dbReference type="RefSeq" id="WP_093857964.1">
    <property type="nucleotide sequence ID" value="NZ_BJVZ01000020.1"/>
</dbReference>
<evidence type="ECO:0000256" key="8">
    <source>
        <dbReference type="SAM" id="Phobius"/>
    </source>
</evidence>
<comment type="catalytic activity">
    <reaction evidence="7">
        <text>a 1-acyl-sn-glycero-3-phosphate + an acyl-CoA = a 1,2-diacyl-sn-glycero-3-phosphate + CoA</text>
        <dbReference type="Rhea" id="RHEA:19709"/>
        <dbReference type="ChEBI" id="CHEBI:57287"/>
        <dbReference type="ChEBI" id="CHEBI:57970"/>
        <dbReference type="ChEBI" id="CHEBI:58342"/>
        <dbReference type="ChEBI" id="CHEBI:58608"/>
        <dbReference type="EC" id="2.3.1.51"/>
    </reaction>
</comment>
<name>A0A1H0G100_9BACI</name>
<dbReference type="InterPro" id="IPR004552">
    <property type="entry name" value="AGP_acyltrans"/>
</dbReference>
<comment type="similarity">
    <text evidence="2 7">Belongs to the 1-acyl-sn-glycerol-3-phosphate acyltransferase family.</text>
</comment>
<dbReference type="GO" id="GO:0016020">
    <property type="term" value="C:membrane"/>
    <property type="evidence" value="ECO:0007669"/>
    <property type="project" value="InterPro"/>
</dbReference>
<evidence type="ECO:0000256" key="6">
    <source>
        <dbReference type="ARBA" id="ARBA00023315"/>
    </source>
</evidence>
<organism evidence="10 11">
    <name type="scientific">Tenuibacillus multivorans</name>
    <dbReference type="NCBI Taxonomy" id="237069"/>
    <lineage>
        <taxon>Bacteria</taxon>
        <taxon>Bacillati</taxon>
        <taxon>Bacillota</taxon>
        <taxon>Bacilli</taxon>
        <taxon>Bacillales</taxon>
        <taxon>Bacillaceae</taxon>
        <taxon>Tenuibacillus</taxon>
    </lineage>
</organism>
<evidence type="ECO:0000313" key="11">
    <source>
        <dbReference type="Proteomes" id="UP000199334"/>
    </source>
</evidence>
<evidence type="ECO:0000256" key="4">
    <source>
        <dbReference type="ARBA" id="ARBA00022679"/>
    </source>
</evidence>
<evidence type="ECO:0000256" key="3">
    <source>
        <dbReference type="ARBA" id="ARBA00022516"/>
    </source>
</evidence>
<evidence type="ECO:0000313" key="10">
    <source>
        <dbReference type="EMBL" id="SDO00542.1"/>
    </source>
</evidence>
<dbReference type="EMBL" id="FNIG01000014">
    <property type="protein sequence ID" value="SDO00542.1"/>
    <property type="molecule type" value="Genomic_DNA"/>
</dbReference>
<dbReference type="InterPro" id="IPR002123">
    <property type="entry name" value="Plipid/glycerol_acylTrfase"/>
</dbReference>
<dbReference type="GO" id="GO:0003841">
    <property type="term" value="F:1-acylglycerol-3-phosphate O-acyltransferase activity"/>
    <property type="evidence" value="ECO:0007669"/>
    <property type="project" value="UniProtKB-UniRule"/>
</dbReference>